<gene>
    <name evidence="1" type="ORF">BDN72DRAFT_858855</name>
</gene>
<evidence type="ECO:0000313" key="2">
    <source>
        <dbReference type="Proteomes" id="UP000308600"/>
    </source>
</evidence>
<accession>A0ACD3AQ06</accession>
<evidence type="ECO:0000313" key="1">
    <source>
        <dbReference type="EMBL" id="TFK67813.1"/>
    </source>
</evidence>
<proteinExistence type="predicted"/>
<organism evidence="1 2">
    <name type="scientific">Pluteus cervinus</name>
    <dbReference type="NCBI Taxonomy" id="181527"/>
    <lineage>
        <taxon>Eukaryota</taxon>
        <taxon>Fungi</taxon>
        <taxon>Dikarya</taxon>
        <taxon>Basidiomycota</taxon>
        <taxon>Agaricomycotina</taxon>
        <taxon>Agaricomycetes</taxon>
        <taxon>Agaricomycetidae</taxon>
        <taxon>Agaricales</taxon>
        <taxon>Pluteineae</taxon>
        <taxon>Pluteaceae</taxon>
        <taxon>Pluteus</taxon>
    </lineage>
</organism>
<dbReference type="EMBL" id="ML208366">
    <property type="protein sequence ID" value="TFK67813.1"/>
    <property type="molecule type" value="Genomic_DNA"/>
</dbReference>
<dbReference type="Proteomes" id="UP000308600">
    <property type="component" value="Unassembled WGS sequence"/>
</dbReference>
<sequence length="471" mass="49715">MSRFTRLFYLISLAAVVSASTSNSTAPSSSPNLNTSSPTDSDTIANTIQQVNQKAGPTDNAPPSSDVPPTVVTAVDGDVTAAGQSGDSLLQVLHDPDSHPDLDTGSTVSKREVALKKRGGYEQVFDGTGADPSDRDASIQGTAYLTFTRLDTYDLSACEAFCDGIEACVFVNLFSEFNSDATYNPQFKCAAYGDVHTAAEKTNFGGQQLLPSPAGVTYIQQSVGYAADTLVDPDVPNGYQLVFGPTDGANNAPGGLVRTFATLVVPIPVGEFASTSTYGVLSSMYYIPTDASTATNTGQGDLSVTYSRGYQRISILPDGGFEDYLECDDFCYASSDANWVGTIPSGGSEDAEIFYDTDYARTGHGSLCLGSSSGADALPGTMTTANPLDTVAGSDYWIQFFQESAFRSNPEDAAFVNVFWNGVQVLAITPGYQTWTPYQVSVTAVGSDVLSFTGGSFPSYDFLDDISLFLA</sequence>
<keyword evidence="2" id="KW-1185">Reference proteome</keyword>
<reference evidence="1 2" key="1">
    <citation type="journal article" date="2019" name="Nat. Ecol. Evol.">
        <title>Megaphylogeny resolves global patterns of mushroom evolution.</title>
        <authorList>
            <person name="Varga T."/>
            <person name="Krizsan K."/>
            <person name="Foldi C."/>
            <person name="Dima B."/>
            <person name="Sanchez-Garcia M."/>
            <person name="Sanchez-Ramirez S."/>
            <person name="Szollosi G.J."/>
            <person name="Szarkandi J.G."/>
            <person name="Papp V."/>
            <person name="Albert L."/>
            <person name="Andreopoulos W."/>
            <person name="Angelini C."/>
            <person name="Antonin V."/>
            <person name="Barry K.W."/>
            <person name="Bougher N.L."/>
            <person name="Buchanan P."/>
            <person name="Buyck B."/>
            <person name="Bense V."/>
            <person name="Catcheside P."/>
            <person name="Chovatia M."/>
            <person name="Cooper J."/>
            <person name="Damon W."/>
            <person name="Desjardin D."/>
            <person name="Finy P."/>
            <person name="Geml J."/>
            <person name="Haridas S."/>
            <person name="Hughes K."/>
            <person name="Justo A."/>
            <person name="Karasinski D."/>
            <person name="Kautmanova I."/>
            <person name="Kiss B."/>
            <person name="Kocsube S."/>
            <person name="Kotiranta H."/>
            <person name="LaButti K.M."/>
            <person name="Lechner B.E."/>
            <person name="Liimatainen K."/>
            <person name="Lipzen A."/>
            <person name="Lukacs Z."/>
            <person name="Mihaltcheva S."/>
            <person name="Morgado L.N."/>
            <person name="Niskanen T."/>
            <person name="Noordeloos M.E."/>
            <person name="Ohm R.A."/>
            <person name="Ortiz-Santana B."/>
            <person name="Ovrebo C."/>
            <person name="Racz N."/>
            <person name="Riley R."/>
            <person name="Savchenko A."/>
            <person name="Shiryaev A."/>
            <person name="Soop K."/>
            <person name="Spirin V."/>
            <person name="Szebenyi C."/>
            <person name="Tomsovsky M."/>
            <person name="Tulloss R.E."/>
            <person name="Uehling J."/>
            <person name="Grigoriev I.V."/>
            <person name="Vagvolgyi C."/>
            <person name="Papp T."/>
            <person name="Martin F.M."/>
            <person name="Miettinen O."/>
            <person name="Hibbett D.S."/>
            <person name="Nagy L.G."/>
        </authorList>
    </citation>
    <scope>NUCLEOTIDE SEQUENCE [LARGE SCALE GENOMIC DNA]</scope>
    <source>
        <strain evidence="1 2">NL-1719</strain>
    </source>
</reference>
<name>A0ACD3AQ06_9AGAR</name>
<protein>
    <submittedName>
        <fullName evidence="1">Uncharacterized protein</fullName>
    </submittedName>
</protein>